<dbReference type="AlphaFoldDB" id="A0A9Q3CC78"/>
<gene>
    <name evidence="1" type="ORF">O181_020858</name>
</gene>
<evidence type="ECO:0000313" key="1">
    <source>
        <dbReference type="EMBL" id="MBW0481143.1"/>
    </source>
</evidence>
<name>A0A9Q3CC78_9BASI</name>
<keyword evidence="2" id="KW-1185">Reference proteome</keyword>
<accession>A0A9Q3CC78</accession>
<comment type="caution">
    <text evidence="1">The sequence shown here is derived from an EMBL/GenBank/DDBJ whole genome shotgun (WGS) entry which is preliminary data.</text>
</comment>
<evidence type="ECO:0000313" key="2">
    <source>
        <dbReference type="Proteomes" id="UP000765509"/>
    </source>
</evidence>
<proteinExistence type="predicted"/>
<dbReference type="EMBL" id="AVOT02006260">
    <property type="protein sequence ID" value="MBW0481143.1"/>
    <property type="molecule type" value="Genomic_DNA"/>
</dbReference>
<organism evidence="1 2">
    <name type="scientific">Austropuccinia psidii MF-1</name>
    <dbReference type="NCBI Taxonomy" id="1389203"/>
    <lineage>
        <taxon>Eukaryota</taxon>
        <taxon>Fungi</taxon>
        <taxon>Dikarya</taxon>
        <taxon>Basidiomycota</taxon>
        <taxon>Pucciniomycotina</taxon>
        <taxon>Pucciniomycetes</taxon>
        <taxon>Pucciniales</taxon>
        <taxon>Sphaerophragmiaceae</taxon>
        <taxon>Austropuccinia</taxon>
    </lineage>
</organism>
<sequence length="323" mass="35397">MSWRIGISSFLDKPTAGSRSKEQMEILGKSWPGRQSGFSQSSFAVQGCGQQGRANTRCPRHCCSRVWAVGCMRCSWQQANDAKQGANRRRRTSSNRIVRADRARAESGLDWTMNSVLMAPEEWQAGSRVRLMSEGKRLPPSTDGLAAAMEHIADAKHWLVSARNSPCKLAICLPGPWGKGNPGPAKEETGESSAVNWVQTKMGAPCEYCSSVVGVRPLGHMLGGCEGRAGLPPATDDISCTFPRARRRRSPPCFKRSVRSLSFREMVDDFIAPTLLHINQGCHPWDSPAYLCIPIPILAILPGSFWSSFFTGTEPDTFVGVSR</sequence>
<feature type="non-terminal residue" evidence="1">
    <location>
        <position position="1"/>
    </location>
</feature>
<protein>
    <submittedName>
        <fullName evidence="1">Uncharacterized protein</fullName>
    </submittedName>
</protein>
<reference evidence="1" key="1">
    <citation type="submission" date="2021-03" db="EMBL/GenBank/DDBJ databases">
        <title>Draft genome sequence of rust myrtle Austropuccinia psidii MF-1, a brazilian biotype.</title>
        <authorList>
            <person name="Quecine M.C."/>
            <person name="Pachon D.M.R."/>
            <person name="Bonatelli M.L."/>
            <person name="Correr F.H."/>
            <person name="Franceschini L.M."/>
            <person name="Leite T.F."/>
            <person name="Margarido G.R.A."/>
            <person name="Almeida C.A."/>
            <person name="Ferrarezi J.A."/>
            <person name="Labate C.A."/>
        </authorList>
    </citation>
    <scope>NUCLEOTIDE SEQUENCE</scope>
    <source>
        <strain evidence="1">MF-1</strain>
    </source>
</reference>
<dbReference type="Proteomes" id="UP000765509">
    <property type="component" value="Unassembled WGS sequence"/>
</dbReference>